<accession>A0ABQ9FX80</accession>
<comment type="caution">
    <text evidence="2">The sequence shown here is derived from an EMBL/GenBank/DDBJ whole genome shotgun (WGS) entry which is preliminary data.</text>
</comment>
<evidence type="ECO:0000256" key="1">
    <source>
        <dbReference type="ARBA" id="ARBA00023125"/>
    </source>
</evidence>
<proteinExistence type="predicted"/>
<reference evidence="2 3" key="1">
    <citation type="submission" date="2022-12" db="EMBL/GenBank/DDBJ databases">
        <title>Chromosome-level genome of Tegillarca granosa.</title>
        <authorList>
            <person name="Kim J."/>
        </authorList>
    </citation>
    <scope>NUCLEOTIDE SEQUENCE [LARGE SCALE GENOMIC DNA]</scope>
    <source>
        <strain evidence="2">Teg-2019</strain>
        <tissue evidence="2">Adductor muscle</tissue>
    </source>
</reference>
<protein>
    <submittedName>
        <fullName evidence="2">Uncharacterized protein</fullName>
    </submittedName>
</protein>
<gene>
    <name evidence="2" type="ORF">KUTeg_001044</name>
</gene>
<keyword evidence="1" id="KW-0238">DNA-binding</keyword>
<keyword evidence="3" id="KW-1185">Reference proteome</keyword>
<dbReference type="Proteomes" id="UP001217089">
    <property type="component" value="Unassembled WGS sequence"/>
</dbReference>
<organism evidence="2 3">
    <name type="scientific">Tegillarca granosa</name>
    <name type="common">Malaysian cockle</name>
    <name type="synonym">Anadara granosa</name>
    <dbReference type="NCBI Taxonomy" id="220873"/>
    <lineage>
        <taxon>Eukaryota</taxon>
        <taxon>Metazoa</taxon>
        <taxon>Spiralia</taxon>
        <taxon>Lophotrochozoa</taxon>
        <taxon>Mollusca</taxon>
        <taxon>Bivalvia</taxon>
        <taxon>Autobranchia</taxon>
        <taxon>Pteriomorphia</taxon>
        <taxon>Arcoida</taxon>
        <taxon>Arcoidea</taxon>
        <taxon>Arcidae</taxon>
        <taxon>Tegillarca</taxon>
    </lineage>
</organism>
<dbReference type="EMBL" id="JARBDR010000092">
    <property type="protein sequence ID" value="KAJ8321407.1"/>
    <property type="molecule type" value="Genomic_DNA"/>
</dbReference>
<evidence type="ECO:0000313" key="2">
    <source>
        <dbReference type="EMBL" id="KAJ8321407.1"/>
    </source>
</evidence>
<dbReference type="InterPro" id="IPR010998">
    <property type="entry name" value="Integrase_recombinase_N"/>
</dbReference>
<name>A0ABQ9FX80_TEGGR</name>
<evidence type="ECO:0000313" key="3">
    <source>
        <dbReference type="Proteomes" id="UP001217089"/>
    </source>
</evidence>
<dbReference type="SUPFAM" id="SSF47823">
    <property type="entry name" value="lambda integrase-like, N-terminal domain"/>
    <property type="match status" value="1"/>
</dbReference>
<sequence>MLSSKSDSTWKQFCSEKSFVYLQASSIHVAIYLTNLLDQNCSHIISSTIYSIKWAHDVNGLLDPTDNAFVKNLPESATKRLKKQTDNQEGHCFI</sequence>
<dbReference type="Gene3D" id="1.10.150.130">
    <property type="match status" value="1"/>
</dbReference>